<dbReference type="Gene3D" id="3.40.50.150">
    <property type="entry name" value="Vaccinia Virus protein VP39"/>
    <property type="match status" value="1"/>
</dbReference>
<dbReference type="NCBIfam" id="NF006138">
    <property type="entry name" value="PRK08287.1"/>
    <property type="match status" value="1"/>
</dbReference>
<reference evidence="6 7" key="1">
    <citation type="submission" date="2018-06" db="EMBL/GenBank/DDBJ databases">
        <title>Freshwater and sediment microbial communities from various areas in North America, analyzing microbe dynamics in response to fracking.</title>
        <authorList>
            <person name="Lamendella R."/>
        </authorList>
    </citation>
    <scope>NUCLEOTIDE SEQUENCE [LARGE SCALE GENOMIC DNA]</scope>
    <source>
        <strain evidence="6 7">99A</strain>
    </source>
</reference>
<keyword evidence="2" id="KW-0169">Cobalamin biosynthesis</keyword>
<accession>A0A2J8GMQ5</accession>
<evidence type="ECO:0000256" key="1">
    <source>
        <dbReference type="ARBA" id="ARBA00004953"/>
    </source>
</evidence>
<evidence type="ECO:0000313" key="6">
    <source>
        <dbReference type="EMBL" id="RAS60566.1"/>
    </source>
</evidence>
<dbReference type="PANTHER" id="PTHR43182:SF1">
    <property type="entry name" value="COBALT-PRECORRIN-7 C(5)-METHYLTRANSFERASE"/>
    <property type="match status" value="1"/>
</dbReference>
<keyword evidence="3 6" id="KW-0489">Methyltransferase</keyword>
<dbReference type="InterPro" id="IPR050714">
    <property type="entry name" value="Cobalamin_biosynth_MTase"/>
</dbReference>
<dbReference type="AlphaFoldDB" id="A0A2J8GMQ5"/>
<keyword evidence="5" id="KW-0949">S-adenosyl-L-methionine</keyword>
<dbReference type="UniPathway" id="UPA00148"/>
<evidence type="ECO:0000256" key="2">
    <source>
        <dbReference type="ARBA" id="ARBA00022573"/>
    </source>
</evidence>
<dbReference type="Pfam" id="PF03602">
    <property type="entry name" value="Cons_hypoth95"/>
    <property type="match status" value="1"/>
</dbReference>
<dbReference type="RefSeq" id="WP_102941971.1">
    <property type="nucleotide sequence ID" value="NZ_QLTR01000021.1"/>
</dbReference>
<dbReference type="Proteomes" id="UP000248729">
    <property type="component" value="Unassembled WGS sequence"/>
</dbReference>
<dbReference type="GO" id="GO:0032259">
    <property type="term" value="P:methylation"/>
    <property type="evidence" value="ECO:0007669"/>
    <property type="project" value="UniProtKB-KW"/>
</dbReference>
<evidence type="ECO:0000313" key="7">
    <source>
        <dbReference type="Proteomes" id="UP000248729"/>
    </source>
</evidence>
<evidence type="ECO:0000256" key="5">
    <source>
        <dbReference type="ARBA" id="ARBA00022691"/>
    </source>
</evidence>
<dbReference type="GO" id="GO:0009236">
    <property type="term" value="P:cobalamin biosynthetic process"/>
    <property type="evidence" value="ECO:0007669"/>
    <property type="project" value="UniProtKB-UniPathway"/>
</dbReference>
<dbReference type="InterPro" id="IPR014008">
    <property type="entry name" value="Cbl_synth_MTase_CbiT"/>
</dbReference>
<dbReference type="GO" id="GO:0008276">
    <property type="term" value="F:protein methyltransferase activity"/>
    <property type="evidence" value="ECO:0007669"/>
    <property type="project" value="InterPro"/>
</dbReference>
<comment type="pathway">
    <text evidence="1">Cofactor biosynthesis; adenosylcobalamin biosynthesis.</text>
</comment>
<dbReference type="CDD" id="cd02440">
    <property type="entry name" value="AdoMet_MTases"/>
    <property type="match status" value="1"/>
</dbReference>
<evidence type="ECO:0000256" key="4">
    <source>
        <dbReference type="ARBA" id="ARBA00022679"/>
    </source>
</evidence>
<sequence length="190" mass="21121">MKDSEFLRAEKVPMTKQEVRTIVLDKLQLGSASRFVDVGAGTGSIALEAALSFERLHVYAIEKNEHAVEIMHKNMERFGCNHIHLINKMAPCELTGKFDAVFIGGSGGNLEQIIDWALDHLLEGGRLVMNFILHGSLNQALDHLKKCAIDEFECSQIQVSSMTSLGTSYYFKPNNPTFIVSCIKGNQRHG</sequence>
<protein>
    <submittedName>
        <fullName evidence="6">Cobalt-precorrin 7 C15-methyltransferase</fullName>
    </submittedName>
</protein>
<dbReference type="InterPro" id="IPR029063">
    <property type="entry name" value="SAM-dependent_MTases_sf"/>
</dbReference>
<organism evidence="6 7">
    <name type="scientific">Vibrio diazotrophicus</name>
    <dbReference type="NCBI Taxonomy" id="685"/>
    <lineage>
        <taxon>Bacteria</taxon>
        <taxon>Pseudomonadati</taxon>
        <taxon>Pseudomonadota</taxon>
        <taxon>Gammaproteobacteria</taxon>
        <taxon>Vibrionales</taxon>
        <taxon>Vibrionaceae</taxon>
        <taxon>Vibrio</taxon>
    </lineage>
</organism>
<gene>
    <name evidence="6" type="ORF">DET48_12172</name>
</gene>
<keyword evidence="4 6" id="KW-0808">Transferase</keyword>
<dbReference type="EMBL" id="QLTR01000021">
    <property type="protein sequence ID" value="RAS60566.1"/>
    <property type="molecule type" value="Genomic_DNA"/>
</dbReference>
<proteinExistence type="predicted"/>
<dbReference type="PANTHER" id="PTHR43182">
    <property type="entry name" value="COBALT-PRECORRIN-6B C(15)-METHYLTRANSFERASE (DECARBOXYLATING)"/>
    <property type="match status" value="1"/>
</dbReference>
<dbReference type="NCBIfam" id="TIGR02469">
    <property type="entry name" value="CbiT"/>
    <property type="match status" value="1"/>
</dbReference>
<comment type="caution">
    <text evidence="6">The sequence shown here is derived from an EMBL/GenBank/DDBJ whole genome shotgun (WGS) entry which is preliminary data.</text>
</comment>
<evidence type="ECO:0000256" key="3">
    <source>
        <dbReference type="ARBA" id="ARBA00022603"/>
    </source>
</evidence>
<name>A0A2J8GMQ5_VIBDI</name>
<dbReference type="SUPFAM" id="SSF53335">
    <property type="entry name" value="S-adenosyl-L-methionine-dependent methyltransferases"/>
    <property type="match status" value="1"/>
</dbReference>